<feature type="compositionally biased region" description="Low complexity" evidence="1">
    <location>
        <begin position="534"/>
        <end position="549"/>
    </location>
</feature>
<evidence type="ECO:0000313" key="4">
    <source>
        <dbReference type="Proteomes" id="UP001523369"/>
    </source>
</evidence>
<feature type="compositionally biased region" description="Basic and acidic residues" evidence="1">
    <location>
        <begin position="599"/>
        <end position="609"/>
    </location>
</feature>
<feature type="compositionally biased region" description="Gly residues" evidence="1">
    <location>
        <begin position="524"/>
        <end position="533"/>
    </location>
</feature>
<dbReference type="SUPFAM" id="SSF49464">
    <property type="entry name" value="Carboxypeptidase regulatory domain-like"/>
    <property type="match status" value="1"/>
</dbReference>
<name>A0ABT1DZX5_9ACTN</name>
<sequence>MVTTHLRARVAQAGALLAVVLGGVFVAPAVALAEPPNVQITDLQTEVLSGGRLTMQFSVAEGNGSQIPVPAQINVNGGGMDCRGGDCSRRTTVDGNGRQFSVQLTAPNVNAGETRQVTVEIRAEVQGERPGQASQQITIKGPDRPQSVRQVSGRIKDQDGKAIAGAIVGMEDSVGKVFRGSSDGSGQFSFTSSDSNPIAPGRISVGAGKDGFEEATVQREAQAGQNLTISLTLKSTAVPTKSPTPTPSASPTSATPTEEVSEEAAPEDTAPAQQETDQAASTEDSGGSMLYIIIGVLLVAAGIGAIVLVVLRRRNSGNDDGDDDPTGLSGSGGAVPPSRGGFTDATRVGAPVGGGRNDATMIAPAPRSAAMADAPTVIHRPVPAAEDEFPDPYGAPLPQPGGFAGAAAGGWDQGGNQYGNGTQQYGGGGTQQYGGAQQQPYGEATSYGRPPENDGYGGGAQQGGNYGAYGEATGMYRPEADADGGYGDQQYGQGTQQYDGGQYGAEAGGGYQAGGYGQEPADQGGYGSWGAAGDGLDNNNGYGPQQVGGQQYGGQGGQYGGGTQQYGGGQDGQQYGGYDQGYQAGQQGGYDQGYQQGGYDDRAGYDDQQQHGNQRGGRQDAPNPRRGNHDY</sequence>
<dbReference type="Pfam" id="PF13620">
    <property type="entry name" value="CarboxypepD_reg"/>
    <property type="match status" value="1"/>
</dbReference>
<feature type="region of interest" description="Disordered" evidence="1">
    <location>
        <begin position="234"/>
        <end position="284"/>
    </location>
</feature>
<feature type="compositionally biased region" description="Polar residues" evidence="1">
    <location>
        <begin position="271"/>
        <end position="284"/>
    </location>
</feature>
<evidence type="ECO:0000256" key="2">
    <source>
        <dbReference type="SAM" id="Phobius"/>
    </source>
</evidence>
<dbReference type="EMBL" id="JAMYJR010000046">
    <property type="protein sequence ID" value="MCO8276438.1"/>
    <property type="molecule type" value="Genomic_DNA"/>
</dbReference>
<feature type="compositionally biased region" description="Low complexity" evidence="1">
    <location>
        <begin position="433"/>
        <end position="442"/>
    </location>
</feature>
<feature type="region of interest" description="Disordered" evidence="1">
    <location>
        <begin position="127"/>
        <end position="147"/>
    </location>
</feature>
<feature type="compositionally biased region" description="Low complexity" evidence="1">
    <location>
        <begin position="488"/>
        <end position="500"/>
    </location>
</feature>
<reference evidence="3 4" key="1">
    <citation type="submission" date="2022-06" db="EMBL/GenBank/DDBJ databases">
        <title>New Species of the Genus Actinoplanes, ActinopZanes ferrugineus.</title>
        <authorList>
            <person name="Ding P."/>
        </authorList>
    </citation>
    <scope>NUCLEOTIDE SEQUENCE [LARGE SCALE GENOMIC DNA]</scope>
    <source>
        <strain evidence="3 4">TRM88003</strain>
    </source>
</reference>
<dbReference type="InterPro" id="IPR008969">
    <property type="entry name" value="CarboxyPept-like_regulatory"/>
</dbReference>
<feature type="compositionally biased region" description="Gly residues" evidence="1">
    <location>
        <begin position="455"/>
        <end position="467"/>
    </location>
</feature>
<feature type="compositionally biased region" description="Gly residues" evidence="1">
    <location>
        <begin position="412"/>
        <end position="432"/>
    </location>
</feature>
<feature type="compositionally biased region" description="Polar residues" evidence="1">
    <location>
        <begin position="185"/>
        <end position="196"/>
    </location>
</feature>
<proteinExistence type="predicted"/>
<feature type="region of interest" description="Disordered" evidence="1">
    <location>
        <begin position="185"/>
        <end position="207"/>
    </location>
</feature>
<feature type="compositionally biased region" description="Gly residues" evidence="1">
    <location>
        <begin position="501"/>
        <end position="517"/>
    </location>
</feature>
<dbReference type="Gene3D" id="2.60.40.1120">
    <property type="entry name" value="Carboxypeptidase-like, regulatory domain"/>
    <property type="match status" value="1"/>
</dbReference>
<feature type="region of interest" description="Disordered" evidence="1">
    <location>
        <begin position="317"/>
        <end position="357"/>
    </location>
</feature>
<evidence type="ECO:0000256" key="1">
    <source>
        <dbReference type="SAM" id="MobiDB-lite"/>
    </source>
</evidence>
<keyword evidence="2" id="KW-1133">Transmembrane helix</keyword>
<accession>A0ABT1DZX5</accession>
<dbReference type="RefSeq" id="WP_253242469.1">
    <property type="nucleotide sequence ID" value="NZ_JAMYJR010000046.1"/>
</dbReference>
<comment type="caution">
    <text evidence="3">The sequence shown here is derived from an EMBL/GenBank/DDBJ whole genome shotgun (WGS) entry which is preliminary data.</text>
</comment>
<feature type="compositionally biased region" description="Gly residues" evidence="1">
    <location>
        <begin position="550"/>
        <end position="579"/>
    </location>
</feature>
<keyword evidence="2" id="KW-0812">Transmembrane</keyword>
<feature type="region of interest" description="Disordered" evidence="1">
    <location>
        <begin position="412"/>
        <end position="631"/>
    </location>
</feature>
<keyword evidence="4" id="KW-1185">Reference proteome</keyword>
<organism evidence="3 4">
    <name type="scientific">Paractinoplanes aksuensis</name>
    <dbReference type="NCBI Taxonomy" id="2939490"/>
    <lineage>
        <taxon>Bacteria</taxon>
        <taxon>Bacillati</taxon>
        <taxon>Actinomycetota</taxon>
        <taxon>Actinomycetes</taxon>
        <taxon>Micromonosporales</taxon>
        <taxon>Micromonosporaceae</taxon>
        <taxon>Paractinoplanes</taxon>
    </lineage>
</organism>
<gene>
    <name evidence="3" type="ORF">M1L60_38260</name>
</gene>
<feature type="transmembrane region" description="Helical" evidence="2">
    <location>
        <begin position="289"/>
        <end position="311"/>
    </location>
</feature>
<evidence type="ECO:0000313" key="3">
    <source>
        <dbReference type="EMBL" id="MCO8276438.1"/>
    </source>
</evidence>
<dbReference type="Proteomes" id="UP001523369">
    <property type="component" value="Unassembled WGS sequence"/>
</dbReference>
<protein>
    <submittedName>
        <fullName evidence="3">Carboxypeptidase regulatory-like domain-containing protein</fullName>
    </submittedName>
</protein>
<keyword evidence="2" id="KW-0472">Membrane</keyword>